<dbReference type="SUPFAM" id="SSF56672">
    <property type="entry name" value="DNA/RNA polymerases"/>
    <property type="match status" value="1"/>
</dbReference>
<feature type="domain" description="Reverse transcriptase Ty1/copia-type" evidence="2">
    <location>
        <begin position="390"/>
        <end position="475"/>
    </location>
</feature>
<comment type="caution">
    <text evidence="3">The sequence shown here is derived from an EMBL/GenBank/DDBJ whole genome shotgun (WGS) entry which is preliminary data.</text>
</comment>
<dbReference type="InterPro" id="IPR013103">
    <property type="entry name" value="RVT_2"/>
</dbReference>
<gene>
    <name evidence="3" type="ORF">QYE76_000878</name>
</gene>
<evidence type="ECO:0000259" key="2">
    <source>
        <dbReference type="Pfam" id="PF07727"/>
    </source>
</evidence>
<reference evidence="3" key="1">
    <citation type="submission" date="2023-07" db="EMBL/GenBank/DDBJ databases">
        <title>A chromosome-level genome assembly of Lolium multiflorum.</title>
        <authorList>
            <person name="Chen Y."/>
            <person name="Copetti D."/>
            <person name="Kolliker R."/>
            <person name="Studer B."/>
        </authorList>
    </citation>
    <scope>NUCLEOTIDE SEQUENCE</scope>
    <source>
        <strain evidence="3">02402/16</strain>
        <tissue evidence="3">Leaf</tissue>
    </source>
</reference>
<dbReference type="EMBL" id="JAUUTY010000005">
    <property type="protein sequence ID" value="KAK1626563.1"/>
    <property type="molecule type" value="Genomic_DNA"/>
</dbReference>
<name>A0AAD8RIM1_LOLMU</name>
<dbReference type="Pfam" id="PF07727">
    <property type="entry name" value="RVT_2"/>
    <property type="match status" value="1"/>
</dbReference>
<dbReference type="PANTHER" id="PTHR47481:SF31">
    <property type="entry name" value="OS01G0873500 PROTEIN"/>
    <property type="match status" value="1"/>
</dbReference>
<accession>A0AAD8RIM1</accession>
<evidence type="ECO:0000313" key="3">
    <source>
        <dbReference type="EMBL" id="KAK1626563.1"/>
    </source>
</evidence>
<dbReference type="Proteomes" id="UP001231189">
    <property type="component" value="Unassembled WGS sequence"/>
</dbReference>
<dbReference type="AlphaFoldDB" id="A0AAD8RIM1"/>
<feature type="region of interest" description="Disordered" evidence="1">
    <location>
        <begin position="271"/>
        <end position="292"/>
    </location>
</feature>
<dbReference type="PANTHER" id="PTHR47481">
    <property type="match status" value="1"/>
</dbReference>
<evidence type="ECO:0000256" key="1">
    <source>
        <dbReference type="SAM" id="MobiDB-lite"/>
    </source>
</evidence>
<protein>
    <recommendedName>
        <fullName evidence="2">Reverse transcriptase Ty1/copia-type domain-containing protein</fullName>
    </recommendedName>
</protein>
<dbReference type="InterPro" id="IPR043502">
    <property type="entry name" value="DNA/RNA_pol_sf"/>
</dbReference>
<feature type="region of interest" description="Disordered" evidence="1">
    <location>
        <begin position="541"/>
        <end position="564"/>
    </location>
</feature>
<proteinExistence type="predicted"/>
<keyword evidence="4" id="KW-1185">Reference proteome</keyword>
<dbReference type="Pfam" id="PF14223">
    <property type="entry name" value="Retrotran_gag_2"/>
    <property type="match status" value="1"/>
</dbReference>
<sequence>MLGYGTIAAITRPYGSTSTLPAGSMHHGLMAVQQGFQQGPFSAHGLPPVVSISSSITIKLTNENYLFWRAQVGQLLRSHLLMGYVDGTVPCPSPHIAAAHQHWVQQDQAILSGFVSSMSEGVLGMIMFSGTYREAWETLSGAFASTSIARSSAIRQEMAELKKGNKTINTYFHQIKALSDSLTSIGQPLCDAEPVSYILAGLDEEYDALYEVVTNRTTPIPIGDLFSQLQSTEQHKLAQRRSSGSSHYPAAHVVAPAAPVAAFGAARGGPRASAPSFSASTKAPSTSTTPKTNNVRAPIVCQLCGVPRHTASTCYKRFNRDFLGVGNDGSNTEKQIAMAMSDSHGPQSSSQSVDPAWYADSGVTHHITHELDKLTSREPYHGTDQVHTANGSVYLLVYVDDIIVLSSTATTISRLIHQLRSEFSVKDLGILHYFLGIEVSAPSSGSLLLRQRKYAIELLARAGMLKCTPVTTPMASSERLCSVDGDPLSAEEATQYRSIVGGLQYLTMTRPDLSFVVNKKSNFQENPRNLCRRFIFPEELRSQKGKPGGGPRPPHTRPARPGGRAALLCGHLGWPPTPSSGLLKGFDLKTREEKSKSPETIQYAATVAKLRLGTRNSVLALRRDGELEEIIAIITTDASPSTSNVSPIHV</sequence>
<evidence type="ECO:0000313" key="4">
    <source>
        <dbReference type="Proteomes" id="UP001231189"/>
    </source>
</evidence>
<organism evidence="3 4">
    <name type="scientific">Lolium multiflorum</name>
    <name type="common">Italian ryegrass</name>
    <name type="synonym">Lolium perenne subsp. multiflorum</name>
    <dbReference type="NCBI Taxonomy" id="4521"/>
    <lineage>
        <taxon>Eukaryota</taxon>
        <taxon>Viridiplantae</taxon>
        <taxon>Streptophyta</taxon>
        <taxon>Embryophyta</taxon>
        <taxon>Tracheophyta</taxon>
        <taxon>Spermatophyta</taxon>
        <taxon>Magnoliopsida</taxon>
        <taxon>Liliopsida</taxon>
        <taxon>Poales</taxon>
        <taxon>Poaceae</taxon>
        <taxon>BOP clade</taxon>
        <taxon>Pooideae</taxon>
        <taxon>Poodae</taxon>
        <taxon>Poeae</taxon>
        <taxon>Poeae Chloroplast Group 2 (Poeae type)</taxon>
        <taxon>Loliodinae</taxon>
        <taxon>Loliinae</taxon>
        <taxon>Lolium</taxon>
    </lineage>
</organism>